<evidence type="ECO:0000313" key="3">
    <source>
        <dbReference type="Proteomes" id="UP001596113"/>
    </source>
</evidence>
<keyword evidence="1" id="KW-1133">Transmembrane helix</keyword>
<accession>A0ABW0HPV4</accession>
<dbReference type="RefSeq" id="WP_378130858.1">
    <property type="nucleotide sequence ID" value="NZ_JBHSMI010000012.1"/>
</dbReference>
<reference evidence="3" key="1">
    <citation type="journal article" date="2019" name="Int. J. Syst. Evol. Microbiol.">
        <title>The Global Catalogue of Microorganisms (GCM) 10K type strain sequencing project: providing services to taxonomists for standard genome sequencing and annotation.</title>
        <authorList>
            <consortium name="The Broad Institute Genomics Platform"/>
            <consortium name="The Broad Institute Genome Sequencing Center for Infectious Disease"/>
            <person name="Wu L."/>
            <person name="Ma J."/>
        </authorList>
    </citation>
    <scope>NUCLEOTIDE SEQUENCE [LARGE SCALE GENOMIC DNA]</scope>
    <source>
        <strain evidence="3">CGMCC 1.18575</strain>
    </source>
</reference>
<keyword evidence="1" id="KW-0472">Membrane</keyword>
<comment type="caution">
    <text evidence="2">The sequence shown here is derived from an EMBL/GenBank/DDBJ whole genome shotgun (WGS) entry which is preliminary data.</text>
</comment>
<evidence type="ECO:0000313" key="2">
    <source>
        <dbReference type="EMBL" id="MFC5402423.1"/>
    </source>
</evidence>
<proteinExistence type="predicted"/>
<evidence type="ECO:0000256" key="1">
    <source>
        <dbReference type="SAM" id="Phobius"/>
    </source>
</evidence>
<organism evidence="2 3">
    <name type="scientific">Cohnella soli</name>
    <dbReference type="NCBI Taxonomy" id="425005"/>
    <lineage>
        <taxon>Bacteria</taxon>
        <taxon>Bacillati</taxon>
        <taxon>Bacillota</taxon>
        <taxon>Bacilli</taxon>
        <taxon>Bacillales</taxon>
        <taxon>Paenibacillaceae</taxon>
        <taxon>Cohnella</taxon>
    </lineage>
</organism>
<name>A0ABW0HPV4_9BACL</name>
<gene>
    <name evidence="2" type="ORF">ACFPOF_06700</name>
</gene>
<keyword evidence="3" id="KW-1185">Reference proteome</keyword>
<protein>
    <submittedName>
        <fullName evidence="2">Uncharacterized protein</fullName>
    </submittedName>
</protein>
<dbReference type="Proteomes" id="UP001596113">
    <property type="component" value="Unassembled WGS sequence"/>
</dbReference>
<dbReference type="EMBL" id="JBHSMI010000012">
    <property type="protein sequence ID" value="MFC5402423.1"/>
    <property type="molecule type" value="Genomic_DNA"/>
</dbReference>
<sequence length="62" mass="6260">MSDKAIGTIIGIIIGAALMFWVFNNPNGVGDGASRGAGNVHTKVTTFNYDGAIAPGVGQKAP</sequence>
<feature type="transmembrane region" description="Helical" evidence="1">
    <location>
        <begin position="6"/>
        <end position="23"/>
    </location>
</feature>
<keyword evidence="1" id="KW-0812">Transmembrane</keyword>